<reference evidence="2 3" key="1">
    <citation type="submission" date="2016-10" db="EMBL/GenBank/DDBJ databases">
        <authorList>
            <person name="de Groot N.N."/>
        </authorList>
    </citation>
    <scope>NUCLEOTIDE SEQUENCE [LARGE SCALE GENOMIC DNA]</scope>
    <source>
        <strain evidence="2 3">D31d</strain>
    </source>
</reference>
<gene>
    <name evidence="2" type="ORF">SAMN05216462_2489</name>
</gene>
<proteinExistence type="predicted"/>
<evidence type="ECO:0000313" key="2">
    <source>
        <dbReference type="EMBL" id="SEA75278.1"/>
    </source>
</evidence>
<name>A0A1H4DRZ6_XYLRU</name>
<dbReference type="InterPro" id="IPR029044">
    <property type="entry name" value="Nucleotide-diphossugar_trans"/>
</dbReference>
<dbReference type="GO" id="GO:0000030">
    <property type="term" value="F:mannosyltransferase activity"/>
    <property type="evidence" value="ECO:0007669"/>
    <property type="project" value="TreeGrafter"/>
</dbReference>
<dbReference type="Gene3D" id="3.90.550.20">
    <property type="match status" value="1"/>
</dbReference>
<dbReference type="InterPro" id="IPR051706">
    <property type="entry name" value="Glycosyltransferase_domain"/>
</dbReference>
<sequence length="267" mass="31431">MIPKIIHLCWLSGDVFPKDIAACLESWKQHLNDYEVWLWGKKPKDCLGLNIVEKHFDLDSVVWCKQAFEARKYAFAADYIRVFAVYTYGGIYLDSDVMMYKPFDDMLDLPYFIGEDAVHCFEPAIFGAEKGCQWVKDVLEWYNGRLFANPDGTMGQKGLPVVFHDALCGKYNFFLTKNGPFTYCEDAIRIFPKDYFNSRNFIKPIRTKESYCSHYFVGSWMKSEKKTSYKDVIKKAIPDGLLNLHYAFMYHIKYKRHMRYKLIPYSK</sequence>
<dbReference type="PANTHER" id="PTHR32385">
    <property type="entry name" value="MANNOSYL PHOSPHORYLINOSITOL CERAMIDE SYNTHASE"/>
    <property type="match status" value="1"/>
</dbReference>
<dbReference type="Proteomes" id="UP000182257">
    <property type="component" value="Unassembled WGS sequence"/>
</dbReference>
<dbReference type="EMBL" id="FNRF01000004">
    <property type="protein sequence ID" value="SEA75278.1"/>
    <property type="molecule type" value="Genomic_DNA"/>
</dbReference>
<dbReference type="Pfam" id="PF04488">
    <property type="entry name" value="Gly_transf_sug"/>
    <property type="match status" value="1"/>
</dbReference>
<dbReference type="RefSeq" id="WP_074761792.1">
    <property type="nucleotide sequence ID" value="NZ_FNRF01000004.1"/>
</dbReference>
<dbReference type="SUPFAM" id="SSF53448">
    <property type="entry name" value="Nucleotide-diphospho-sugar transferases"/>
    <property type="match status" value="1"/>
</dbReference>
<dbReference type="PANTHER" id="PTHR32385:SF15">
    <property type="entry name" value="INOSITOL PHOSPHOCERAMIDE MANNOSYLTRANSFERASE 1"/>
    <property type="match status" value="1"/>
</dbReference>
<evidence type="ECO:0000313" key="3">
    <source>
        <dbReference type="Proteomes" id="UP000182257"/>
    </source>
</evidence>
<organism evidence="2 3">
    <name type="scientific">Xylanibacter ruminicola</name>
    <name type="common">Prevotella ruminicola</name>
    <dbReference type="NCBI Taxonomy" id="839"/>
    <lineage>
        <taxon>Bacteria</taxon>
        <taxon>Pseudomonadati</taxon>
        <taxon>Bacteroidota</taxon>
        <taxon>Bacteroidia</taxon>
        <taxon>Bacteroidales</taxon>
        <taxon>Prevotellaceae</taxon>
        <taxon>Xylanibacter</taxon>
    </lineage>
</organism>
<dbReference type="OrthoDB" id="9802987at2"/>
<evidence type="ECO:0000256" key="1">
    <source>
        <dbReference type="ARBA" id="ARBA00022679"/>
    </source>
</evidence>
<keyword evidence="1 2" id="KW-0808">Transferase</keyword>
<dbReference type="GO" id="GO:0051999">
    <property type="term" value="P:mannosyl-inositol phosphorylceramide biosynthetic process"/>
    <property type="evidence" value="ECO:0007669"/>
    <property type="project" value="TreeGrafter"/>
</dbReference>
<dbReference type="AlphaFoldDB" id="A0A1H4DRZ6"/>
<accession>A0A1H4DRZ6</accession>
<dbReference type="GO" id="GO:0016020">
    <property type="term" value="C:membrane"/>
    <property type="evidence" value="ECO:0007669"/>
    <property type="project" value="GOC"/>
</dbReference>
<protein>
    <submittedName>
        <fullName evidence="2">Glycosyltransferase sugar-binding region containing DXD motif-containing protein</fullName>
    </submittedName>
</protein>
<dbReference type="InterPro" id="IPR007577">
    <property type="entry name" value="GlycoTrfase_DXD_sugar-bd_CS"/>
</dbReference>